<feature type="domain" description="dATP/dGTP diphosphohydrolase N-terminal" evidence="2">
    <location>
        <begin position="34"/>
        <end position="133"/>
    </location>
</feature>
<organism evidence="3 4">
    <name type="scientific">Bosea robiniae</name>
    <dbReference type="NCBI Taxonomy" id="1036780"/>
    <lineage>
        <taxon>Bacteria</taxon>
        <taxon>Pseudomonadati</taxon>
        <taxon>Pseudomonadota</taxon>
        <taxon>Alphaproteobacteria</taxon>
        <taxon>Hyphomicrobiales</taxon>
        <taxon>Boseaceae</taxon>
        <taxon>Bosea</taxon>
    </lineage>
</organism>
<evidence type="ECO:0000259" key="2">
    <source>
        <dbReference type="Pfam" id="PF18909"/>
    </source>
</evidence>
<evidence type="ECO:0000313" key="4">
    <source>
        <dbReference type="Proteomes" id="UP000199468"/>
    </source>
</evidence>
<dbReference type="RefSeq" id="WP_091860290.1">
    <property type="nucleotide sequence ID" value="NZ_FNBZ01000007.1"/>
</dbReference>
<sequence length="157" mass="16775">MKPGYRPTGGVVPKPPATGSGVKPPVASRLVAENPKAAAGRLKVNMGAIPPISMLYLAAAHDLGATKYGVANWREAPIRARDYVAPLMRHLTQWASGEDLDVGESELPHLAMLMATASVLLDAWTHGALVDDRIQTPEFTSKMREIAALKKGWPVSS</sequence>
<dbReference type="Proteomes" id="UP000199468">
    <property type="component" value="Unassembled WGS sequence"/>
</dbReference>
<dbReference type="Pfam" id="PF18909">
    <property type="entry name" value="dGTP_diPhyd_N"/>
    <property type="match status" value="1"/>
</dbReference>
<comment type="caution">
    <text evidence="3">The sequence shown here is derived from an EMBL/GenBank/DDBJ whole genome shotgun (WGS) entry which is preliminary data.</text>
</comment>
<evidence type="ECO:0000313" key="3">
    <source>
        <dbReference type="EMBL" id="SDH22120.1"/>
    </source>
</evidence>
<gene>
    <name evidence="3" type="ORF">SAMN05421844_107198</name>
</gene>
<accession>A0ABY0P459</accession>
<proteinExistence type="predicted"/>
<name>A0ABY0P459_9HYPH</name>
<feature type="region of interest" description="Disordered" evidence="1">
    <location>
        <begin position="1"/>
        <end position="25"/>
    </location>
</feature>
<evidence type="ECO:0000256" key="1">
    <source>
        <dbReference type="SAM" id="MobiDB-lite"/>
    </source>
</evidence>
<protein>
    <recommendedName>
        <fullName evidence="2">dATP/dGTP diphosphohydrolase N-terminal domain-containing protein</fullName>
    </recommendedName>
</protein>
<reference evidence="3 4" key="1">
    <citation type="submission" date="2016-10" db="EMBL/GenBank/DDBJ databases">
        <authorList>
            <person name="Varghese N."/>
            <person name="Submissions S."/>
        </authorList>
    </citation>
    <scope>NUCLEOTIDE SEQUENCE [LARGE SCALE GENOMIC DNA]</scope>
    <source>
        <strain evidence="3 4">DSM 26672</strain>
    </source>
</reference>
<dbReference type="EMBL" id="FNBZ01000007">
    <property type="protein sequence ID" value="SDH22120.1"/>
    <property type="molecule type" value="Genomic_DNA"/>
</dbReference>
<keyword evidence="4" id="KW-1185">Reference proteome</keyword>
<dbReference type="InterPro" id="IPR044038">
    <property type="entry name" value="dATP/dGTP_diPOhydrolase_N"/>
</dbReference>